<keyword evidence="8 10" id="KW-0694">RNA-binding</keyword>
<feature type="domain" description="CP-type G" evidence="12">
    <location>
        <begin position="106"/>
        <end position="266"/>
    </location>
</feature>
<dbReference type="GO" id="GO:0005525">
    <property type="term" value="F:GTP binding"/>
    <property type="evidence" value="ECO:0007669"/>
    <property type="project" value="UniProtKB-UniRule"/>
</dbReference>
<dbReference type="CDD" id="cd01854">
    <property type="entry name" value="YjeQ_EngC"/>
    <property type="match status" value="1"/>
</dbReference>
<evidence type="ECO:0000313" key="13">
    <source>
        <dbReference type="EMBL" id="XCN74494.1"/>
    </source>
</evidence>
<dbReference type="GO" id="GO:0046872">
    <property type="term" value="F:metal ion binding"/>
    <property type="evidence" value="ECO:0007669"/>
    <property type="project" value="UniProtKB-KW"/>
</dbReference>
<feature type="binding site" evidence="10">
    <location>
        <begin position="208"/>
        <end position="216"/>
    </location>
    <ligand>
        <name>GTP</name>
        <dbReference type="ChEBI" id="CHEBI:37565"/>
    </ligand>
</feature>
<keyword evidence="3 10" id="KW-0479">Metal-binding</keyword>
<feature type="domain" description="EngC GTPase" evidence="11">
    <location>
        <begin position="115"/>
        <end position="264"/>
    </location>
</feature>
<feature type="binding site" evidence="10">
    <location>
        <position position="302"/>
    </location>
    <ligand>
        <name>Zn(2+)</name>
        <dbReference type="ChEBI" id="CHEBI:29105"/>
    </ligand>
</feature>
<evidence type="ECO:0000256" key="10">
    <source>
        <dbReference type="HAMAP-Rule" id="MF_01820"/>
    </source>
</evidence>
<protein>
    <recommendedName>
        <fullName evidence="10">Small ribosomal subunit biogenesis GTPase RsgA</fullName>
        <ecNumber evidence="10">3.6.1.-</ecNumber>
    </recommendedName>
</protein>
<dbReference type="HAMAP" id="MF_01820">
    <property type="entry name" value="GTPase_RsgA"/>
    <property type="match status" value="1"/>
</dbReference>
<feature type="binding site" evidence="10">
    <location>
        <position position="296"/>
    </location>
    <ligand>
        <name>Zn(2+)</name>
        <dbReference type="ChEBI" id="CHEBI:29105"/>
    </ligand>
</feature>
<evidence type="ECO:0000256" key="7">
    <source>
        <dbReference type="ARBA" id="ARBA00022833"/>
    </source>
</evidence>
<evidence type="ECO:0000256" key="5">
    <source>
        <dbReference type="ARBA" id="ARBA00022741"/>
    </source>
</evidence>
<gene>
    <name evidence="10 13" type="primary">rsgA</name>
    <name evidence="13" type="ORF">Q3M24_07035</name>
</gene>
<keyword evidence="1 10" id="KW-0963">Cytoplasm</keyword>
<dbReference type="Gene3D" id="3.40.50.300">
    <property type="entry name" value="P-loop containing nucleotide triphosphate hydrolases"/>
    <property type="match status" value="1"/>
</dbReference>
<dbReference type="GO" id="GO:0042274">
    <property type="term" value="P:ribosomal small subunit biogenesis"/>
    <property type="evidence" value="ECO:0007669"/>
    <property type="project" value="UniProtKB-UniRule"/>
</dbReference>
<dbReference type="GO" id="GO:0003924">
    <property type="term" value="F:GTPase activity"/>
    <property type="evidence" value="ECO:0007669"/>
    <property type="project" value="UniProtKB-UniRule"/>
</dbReference>
<proteinExistence type="inferred from homology"/>
<dbReference type="Pfam" id="PF03193">
    <property type="entry name" value="RsgA_GTPase"/>
    <property type="match status" value="1"/>
</dbReference>
<dbReference type="EMBL" id="CP159373">
    <property type="protein sequence ID" value="XCN74494.1"/>
    <property type="molecule type" value="Genomic_DNA"/>
</dbReference>
<evidence type="ECO:0000256" key="8">
    <source>
        <dbReference type="ARBA" id="ARBA00022884"/>
    </source>
</evidence>
<dbReference type="GO" id="GO:0019843">
    <property type="term" value="F:rRNA binding"/>
    <property type="evidence" value="ECO:0007669"/>
    <property type="project" value="UniProtKB-KW"/>
</dbReference>
<evidence type="ECO:0000256" key="6">
    <source>
        <dbReference type="ARBA" id="ARBA00022801"/>
    </source>
</evidence>
<comment type="subcellular location">
    <subcellularLocation>
        <location evidence="10">Cytoplasm</location>
    </subcellularLocation>
</comment>
<feature type="binding site" evidence="10">
    <location>
        <position position="289"/>
    </location>
    <ligand>
        <name>Zn(2+)</name>
        <dbReference type="ChEBI" id="CHEBI:29105"/>
    </ligand>
</feature>
<dbReference type="InterPro" id="IPR027417">
    <property type="entry name" value="P-loop_NTPase"/>
</dbReference>
<keyword evidence="2 10" id="KW-0690">Ribosome biogenesis</keyword>
<organism evidence="13">
    <name type="scientific">Candidatus Electrothrix aestuarii</name>
    <dbReference type="NCBI Taxonomy" id="3062594"/>
    <lineage>
        <taxon>Bacteria</taxon>
        <taxon>Pseudomonadati</taxon>
        <taxon>Thermodesulfobacteriota</taxon>
        <taxon>Desulfobulbia</taxon>
        <taxon>Desulfobulbales</taxon>
        <taxon>Desulfobulbaceae</taxon>
        <taxon>Candidatus Electrothrix</taxon>
    </lineage>
</organism>
<dbReference type="InterPro" id="IPR010914">
    <property type="entry name" value="RsgA_GTPase_dom"/>
</dbReference>
<evidence type="ECO:0000259" key="11">
    <source>
        <dbReference type="PROSITE" id="PS50936"/>
    </source>
</evidence>
<feature type="binding site" evidence="10">
    <location>
        <position position="294"/>
    </location>
    <ligand>
        <name>Zn(2+)</name>
        <dbReference type="ChEBI" id="CHEBI:29105"/>
    </ligand>
</feature>
<comment type="subunit">
    <text evidence="10">Monomer. Associates with 30S ribosomal subunit, binds 16S rRNA.</text>
</comment>
<reference evidence="13" key="1">
    <citation type="journal article" date="2024" name="Syst. Appl. Microbiol.">
        <title>First single-strain enrichments of Electrothrix cable bacteria, description of E. aestuarii sp. nov. and E. rattekaaiensis sp. nov., and proposal of a cable bacteria taxonomy following the rules of the SeqCode.</title>
        <authorList>
            <person name="Plum-Jensen L.E."/>
            <person name="Schramm A."/>
            <person name="Marshall I.P.G."/>
        </authorList>
    </citation>
    <scope>NUCLEOTIDE SEQUENCE</scope>
    <source>
        <strain evidence="13">Rat1</strain>
    </source>
</reference>
<dbReference type="PROSITE" id="PS51721">
    <property type="entry name" value="G_CP"/>
    <property type="match status" value="1"/>
</dbReference>
<dbReference type="SUPFAM" id="SSF52540">
    <property type="entry name" value="P-loop containing nucleoside triphosphate hydrolases"/>
    <property type="match status" value="1"/>
</dbReference>
<evidence type="ECO:0000259" key="12">
    <source>
        <dbReference type="PROSITE" id="PS51721"/>
    </source>
</evidence>
<comment type="function">
    <text evidence="10">One of several proteins that assist in the late maturation steps of the functional core of the 30S ribosomal subunit. Helps release RbfA from mature subunits. May play a role in the assembly of ribosomal proteins into the subunit. Circularly permuted GTPase that catalyzes slow GTP hydrolysis, GTPase activity is stimulated by the 30S ribosomal subunit.</text>
</comment>
<dbReference type="GO" id="GO:0005737">
    <property type="term" value="C:cytoplasm"/>
    <property type="evidence" value="ECO:0007669"/>
    <property type="project" value="UniProtKB-SubCell"/>
</dbReference>
<dbReference type="KEGG" id="eaj:Q3M24_07035"/>
<dbReference type="EC" id="3.6.1.-" evidence="10"/>
<reference evidence="13" key="2">
    <citation type="submission" date="2024-06" db="EMBL/GenBank/DDBJ databases">
        <authorList>
            <person name="Plum-Jensen L.E."/>
            <person name="Schramm A."/>
            <person name="Marshall I.P.G."/>
        </authorList>
    </citation>
    <scope>NUCLEOTIDE SEQUENCE</scope>
    <source>
        <strain evidence="13">Rat1</strain>
    </source>
</reference>
<dbReference type="PANTHER" id="PTHR32120:SF10">
    <property type="entry name" value="SMALL RIBOSOMAL SUBUNIT BIOGENESIS GTPASE RSGA"/>
    <property type="match status" value="1"/>
</dbReference>
<name>A0AAU8M070_9BACT</name>
<comment type="cofactor">
    <cofactor evidence="10">
        <name>Zn(2+)</name>
        <dbReference type="ChEBI" id="CHEBI:29105"/>
    </cofactor>
    <text evidence="10">Binds 1 zinc ion per subunit.</text>
</comment>
<dbReference type="InterPro" id="IPR004881">
    <property type="entry name" value="Ribosome_biogen_GTPase_RsgA"/>
</dbReference>
<keyword evidence="6 10" id="KW-0378">Hydrolase</keyword>
<keyword evidence="7 10" id="KW-0862">Zinc</keyword>
<dbReference type="NCBIfam" id="TIGR00157">
    <property type="entry name" value="ribosome small subunit-dependent GTPase A"/>
    <property type="match status" value="1"/>
</dbReference>
<keyword evidence="4 10" id="KW-0699">rRNA-binding</keyword>
<evidence type="ECO:0000256" key="1">
    <source>
        <dbReference type="ARBA" id="ARBA00022490"/>
    </source>
</evidence>
<feature type="binding site" evidence="10">
    <location>
        <begin position="154"/>
        <end position="157"/>
    </location>
    <ligand>
        <name>GTP</name>
        <dbReference type="ChEBI" id="CHEBI:37565"/>
    </ligand>
</feature>
<evidence type="ECO:0000256" key="2">
    <source>
        <dbReference type="ARBA" id="ARBA00022517"/>
    </source>
</evidence>
<dbReference type="InterPro" id="IPR030378">
    <property type="entry name" value="G_CP_dom"/>
</dbReference>
<sequence>MKNIPNKLAALGFDPSLLESVPPDTLEHFSIAKIAAMHKDSYTVTDGENTLAAELIGKILFNASSPLDYPAVGDWVLASFYDDDTLAIIHEILPRKSLLKRKTPGKKVDFQLIAANIDVAFIVQSLNENFNLRRLERYLVMVNEAGIQPVALLSKSDLLDEAEIAIRITEIHSIAPQLKVIPFSSENGFGLDAIREMMLPGQASCLLGSSGVGKTTLLNALLGEAKYATKTVSSKESKGRHATTHRQLIRLDSGAMIVDTPGMRELGNFSTERGVEETFAEIASLAEQCRFSDCSHVSEKGCAVLAAVEEGVLPADRYENYLKMTRESAFHEMSYHEKRRKDKQFARHCKSVMKQKHRR</sequence>
<evidence type="ECO:0000256" key="3">
    <source>
        <dbReference type="ARBA" id="ARBA00022723"/>
    </source>
</evidence>
<dbReference type="AlphaFoldDB" id="A0AAU8M070"/>
<comment type="similarity">
    <text evidence="10">Belongs to the TRAFAC class YlqF/YawG GTPase family. RsgA subfamily.</text>
</comment>
<accession>A0AAU8M070</accession>
<dbReference type="PROSITE" id="PS50936">
    <property type="entry name" value="ENGC_GTPASE"/>
    <property type="match status" value="1"/>
</dbReference>
<evidence type="ECO:0000256" key="9">
    <source>
        <dbReference type="ARBA" id="ARBA00023134"/>
    </source>
</evidence>
<dbReference type="PANTHER" id="PTHR32120">
    <property type="entry name" value="SMALL RIBOSOMAL SUBUNIT BIOGENESIS GTPASE RSGA"/>
    <property type="match status" value="1"/>
</dbReference>
<evidence type="ECO:0000256" key="4">
    <source>
        <dbReference type="ARBA" id="ARBA00022730"/>
    </source>
</evidence>
<keyword evidence="5 10" id="KW-0547">Nucleotide-binding</keyword>
<keyword evidence="9 10" id="KW-0342">GTP-binding</keyword>
<dbReference type="Gene3D" id="1.10.40.50">
    <property type="entry name" value="Probable gtpase engc, domain 3"/>
    <property type="match status" value="1"/>
</dbReference>